<evidence type="ECO:0000313" key="3">
    <source>
        <dbReference type="EMBL" id="KAL0361235.1"/>
    </source>
</evidence>
<organism evidence="3">
    <name type="scientific">Sesamum radiatum</name>
    <name type="common">Black benniseed</name>
    <dbReference type="NCBI Taxonomy" id="300843"/>
    <lineage>
        <taxon>Eukaryota</taxon>
        <taxon>Viridiplantae</taxon>
        <taxon>Streptophyta</taxon>
        <taxon>Embryophyta</taxon>
        <taxon>Tracheophyta</taxon>
        <taxon>Spermatophyta</taxon>
        <taxon>Magnoliopsida</taxon>
        <taxon>eudicotyledons</taxon>
        <taxon>Gunneridae</taxon>
        <taxon>Pentapetalae</taxon>
        <taxon>asterids</taxon>
        <taxon>lamiids</taxon>
        <taxon>Lamiales</taxon>
        <taxon>Pedaliaceae</taxon>
        <taxon>Sesamum</taxon>
    </lineage>
</organism>
<feature type="domain" description="Reverse transcriptase Ty1/copia-type" evidence="2">
    <location>
        <begin position="377"/>
        <end position="454"/>
    </location>
</feature>
<sequence length="543" mass="60999">MRTLPVMSEKRLIYDVPLVFIVEDYPQTTQPVDWYKVLSEQKKKGTTGRNFAANVENKTGADGINIHTHNAANQYNITEMMTELLQLVKGQQMSSNPLTTTYANYAYCDDEFAGNVSTTSIKDQSSKQVLAKGSVHKRLYVLRQLDIVDCFPPTSLSFSPVSCSASSVCNKLTWHKRLGHLSMQTLKHISDCKLSNDTCTTSATNQSLPSPIPSPVLPSVPHPPIRRSTRTSQKLSWLSDFVSHHTDSSLLCSSNAAYMSFVASLSILQEPKSFAEAVRHSEWREAMDRELQAFETNCTWILTTLPMGKKAIGCKWVYKTKLKADGSVERYKARLVAKGYNQVEGIDYTGEFFSDGEGSHNVYMLPPNGYPVAPDLLFLLVYVADILITGPSLSAIQNVKDYLHALFTIKDLGDARYFLGLEIVRNPSGTYISQTKYVLDIVKDTKLLHSEAEYRSMAATVCELRWISYLLKDFAVPIALPVHLYCDNKAALHIMANPVFHERTKHIELDCHVVRDAYKSGFVAPSHIRGLINWLTFLPKFCR</sequence>
<name>A0AAW2Q0A5_SESRA</name>
<reference evidence="3" key="1">
    <citation type="submission" date="2020-06" db="EMBL/GenBank/DDBJ databases">
        <authorList>
            <person name="Li T."/>
            <person name="Hu X."/>
            <person name="Zhang T."/>
            <person name="Song X."/>
            <person name="Zhang H."/>
            <person name="Dai N."/>
            <person name="Sheng W."/>
            <person name="Hou X."/>
            <person name="Wei L."/>
        </authorList>
    </citation>
    <scope>NUCLEOTIDE SEQUENCE</scope>
    <source>
        <strain evidence="3">G02</strain>
        <tissue evidence="3">Leaf</tissue>
    </source>
</reference>
<dbReference type="AlphaFoldDB" id="A0AAW2Q0A5"/>
<dbReference type="PANTHER" id="PTHR11439:SF511">
    <property type="match status" value="1"/>
</dbReference>
<feature type="region of interest" description="Disordered" evidence="1">
    <location>
        <begin position="203"/>
        <end position="224"/>
    </location>
</feature>
<gene>
    <name evidence="3" type="ORF">Sradi_3808000</name>
</gene>
<feature type="compositionally biased region" description="Pro residues" evidence="1">
    <location>
        <begin position="210"/>
        <end position="223"/>
    </location>
</feature>
<dbReference type="InterPro" id="IPR043502">
    <property type="entry name" value="DNA/RNA_pol_sf"/>
</dbReference>
<reference evidence="3" key="2">
    <citation type="journal article" date="2024" name="Plant">
        <title>Genomic evolution and insights into agronomic trait innovations of Sesamum species.</title>
        <authorList>
            <person name="Miao H."/>
            <person name="Wang L."/>
            <person name="Qu L."/>
            <person name="Liu H."/>
            <person name="Sun Y."/>
            <person name="Le M."/>
            <person name="Wang Q."/>
            <person name="Wei S."/>
            <person name="Zheng Y."/>
            <person name="Lin W."/>
            <person name="Duan Y."/>
            <person name="Cao H."/>
            <person name="Xiong S."/>
            <person name="Wang X."/>
            <person name="Wei L."/>
            <person name="Li C."/>
            <person name="Ma Q."/>
            <person name="Ju M."/>
            <person name="Zhao R."/>
            <person name="Li G."/>
            <person name="Mu C."/>
            <person name="Tian Q."/>
            <person name="Mei H."/>
            <person name="Zhang T."/>
            <person name="Gao T."/>
            <person name="Zhang H."/>
        </authorList>
    </citation>
    <scope>NUCLEOTIDE SEQUENCE</scope>
    <source>
        <strain evidence="3">G02</strain>
    </source>
</reference>
<proteinExistence type="predicted"/>
<dbReference type="PANTHER" id="PTHR11439">
    <property type="entry name" value="GAG-POL-RELATED RETROTRANSPOSON"/>
    <property type="match status" value="1"/>
</dbReference>
<accession>A0AAW2Q0A5</accession>
<dbReference type="InterPro" id="IPR013103">
    <property type="entry name" value="RVT_2"/>
</dbReference>
<dbReference type="Pfam" id="PF07727">
    <property type="entry name" value="RVT_2"/>
    <property type="match status" value="2"/>
</dbReference>
<evidence type="ECO:0000256" key="1">
    <source>
        <dbReference type="SAM" id="MobiDB-lite"/>
    </source>
</evidence>
<evidence type="ECO:0000259" key="2">
    <source>
        <dbReference type="Pfam" id="PF07727"/>
    </source>
</evidence>
<feature type="domain" description="Reverse transcriptase Ty1/copia-type" evidence="2">
    <location>
        <begin position="298"/>
        <end position="354"/>
    </location>
</feature>
<dbReference type="SUPFAM" id="SSF56672">
    <property type="entry name" value="DNA/RNA polymerases"/>
    <property type="match status" value="1"/>
</dbReference>
<dbReference type="CDD" id="cd09272">
    <property type="entry name" value="RNase_HI_RT_Ty1"/>
    <property type="match status" value="1"/>
</dbReference>
<dbReference type="EMBL" id="JACGWJ010000016">
    <property type="protein sequence ID" value="KAL0361235.1"/>
    <property type="molecule type" value="Genomic_DNA"/>
</dbReference>
<protein>
    <submittedName>
        <fullName evidence="3">Retrovirus-related Pol polyprotein from transposon RE2</fullName>
    </submittedName>
</protein>
<comment type="caution">
    <text evidence="3">The sequence shown here is derived from an EMBL/GenBank/DDBJ whole genome shotgun (WGS) entry which is preliminary data.</text>
</comment>